<name>F6G7U9_RALS8</name>
<reference evidence="2 3" key="1">
    <citation type="journal article" date="2011" name="J. Bacteriol.">
        <title>Complete genome sequence of the plant pathogen Ralstonia solanacearum strain Po82.</title>
        <authorList>
            <person name="Xu J."/>
            <person name="Zheng H.J."/>
            <person name="Liu L."/>
            <person name="Pan Z.C."/>
            <person name="Prior P."/>
            <person name="Tang B."/>
            <person name="Xu J.S."/>
            <person name="Zhang H."/>
            <person name="Tian Q."/>
            <person name="Zhang L.Q."/>
            <person name="Feng J."/>
        </authorList>
    </citation>
    <scope>NUCLEOTIDE SEQUENCE [LARGE SCALE GENOMIC DNA]</scope>
    <source>
        <strain evidence="3">Po82</strain>
    </source>
</reference>
<dbReference type="Proteomes" id="UP000007953">
    <property type="component" value="Plasmid megaplasmid"/>
</dbReference>
<feature type="signal peptide" evidence="1">
    <location>
        <begin position="1"/>
        <end position="22"/>
    </location>
</feature>
<evidence type="ECO:0000313" key="3">
    <source>
        <dbReference type="Proteomes" id="UP000007953"/>
    </source>
</evidence>
<dbReference type="PATRIC" id="fig|1031711.3.peg.3814"/>
<geneLocation type="plasmid" evidence="3"/>
<evidence type="ECO:0000313" key="2">
    <source>
        <dbReference type="EMBL" id="AEG71228.1"/>
    </source>
</evidence>
<evidence type="ECO:0000256" key="1">
    <source>
        <dbReference type="SAM" id="SignalP"/>
    </source>
</evidence>
<dbReference type="HOGENOM" id="CLU_2791001_0_0_4"/>
<organism evidence="2 3">
    <name type="scientific">Ralstonia solanacearum (strain Po82)</name>
    <dbReference type="NCBI Taxonomy" id="1031711"/>
    <lineage>
        <taxon>Bacteria</taxon>
        <taxon>Pseudomonadati</taxon>
        <taxon>Pseudomonadota</taxon>
        <taxon>Betaproteobacteria</taxon>
        <taxon>Burkholderiales</taxon>
        <taxon>Burkholderiaceae</taxon>
        <taxon>Ralstonia</taxon>
        <taxon>Ralstonia solanacearum species complex</taxon>
    </lineage>
</organism>
<keyword evidence="1" id="KW-0732">Signal</keyword>
<feature type="chain" id="PRO_5003339844" evidence="1">
    <location>
        <begin position="23"/>
        <end position="68"/>
    </location>
</feature>
<dbReference type="EMBL" id="CP002820">
    <property type="protein sequence ID" value="AEG71228.1"/>
    <property type="molecule type" value="Genomic_DNA"/>
</dbReference>
<sequence length="68" mass="6823">MDFGACVQHAVVLLMASMAAVAGGRGPCSPTVFRSRADRQRVPAATPPCTCAAPSLLRKPGCAGPPSG</sequence>
<accession>F6G7U9</accession>
<dbReference type="AlphaFoldDB" id="F6G7U9"/>
<proteinExistence type="predicted"/>
<gene>
    <name evidence="2" type="ordered locus">RSPO_m00589</name>
</gene>
<dbReference type="KEGG" id="rsn:RSPO_m00589"/>
<protein>
    <submittedName>
        <fullName evidence="2">Uncharacterized protein</fullName>
    </submittedName>
</protein>
<keyword evidence="2" id="KW-0614">Plasmid</keyword>